<comment type="similarity">
    <text evidence="2">Belongs to the alkylbase DNA glycosidase AlkA family.</text>
</comment>
<dbReference type="EMBL" id="CP012600">
    <property type="protein sequence ID" value="ALC81260.1"/>
    <property type="molecule type" value="Genomic_DNA"/>
</dbReference>
<evidence type="ECO:0000313" key="8">
    <source>
        <dbReference type="EMBL" id="ALC81260.1"/>
    </source>
</evidence>
<evidence type="ECO:0000256" key="6">
    <source>
        <dbReference type="ARBA" id="ARBA00023204"/>
    </source>
</evidence>
<keyword evidence="9" id="KW-1185">Reference proteome</keyword>
<dbReference type="PROSITE" id="PS00516">
    <property type="entry name" value="ALKYLBASE_DNA_GLYCOS"/>
    <property type="match status" value="1"/>
</dbReference>
<dbReference type="InterPro" id="IPR023170">
    <property type="entry name" value="HhH_base_excis_C"/>
</dbReference>
<dbReference type="InterPro" id="IPR037046">
    <property type="entry name" value="AlkA_N_sf"/>
</dbReference>
<protein>
    <recommendedName>
        <fullName evidence="3">DNA-3-methyladenine glycosylase II</fullName>
        <ecNumber evidence="3">3.2.2.21</ecNumber>
    </recommendedName>
</protein>
<feature type="domain" description="HhH-GPD" evidence="7">
    <location>
        <begin position="141"/>
        <end position="306"/>
    </location>
</feature>
<comment type="catalytic activity">
    <reaction evidence="1">
        <text>Hydrolysis of alkylated DNA, releasing 3-methyladenine, 3-methylguanine, 7-methylguanine and 7-methyladenine.</text>
        <dbReference type="EC" id="3.2.2.21"/>
    </reaction>
</comment>
<dbReference type="Gene3D" id="1.10.340.30">
    <property type="entry name" value="Hypothetical protein, domain 2"/>
    <property type="match status" value="1"/>
</dbReference>
<dbReference type="EC" id="3.2.2.21" evidence="3"/>
<dbReference type="InterPro" id="IPR000035">
    <property type="entry name" value="Alkylbase_DNA_glycsylse_CS"/>
</dbReference>
<dbReference type="PATRIC" id="fig|1441095.3.peg.1403"/>
<dbReference type="InterPro" id="IPR003265">
    <property type="entry name" value="HhH-GPD_domain"/>
</dbReference>
<dbReference type="GO" id="GO:0032993">
    <property type="term" value="C:protein-DNA complex"/>
    <property type="evidence" value="ECO:0007669"/>
    <property type="project" value="TreeGrafter"/>
</dbReference>
<dbReference type="GO" id="GO:0043916">
    <property type="term" value="F:DNA-7-methylguanine glycosylase activity"/>
    <property type="evidence" value="ECO:0007669"/>
    <property type="project" value="TreeGrafter"/>
</dbReference>
<dbReference type="InterPro" id="IPR051912">
    <property type="entry name" value="Alkylbase_DNA_Glycosylase/TA"/>
</dbReference>
<name>A0A0M4FQ43_9BACI</name>
<evidence type="ECO:0000313" key="9">
    <source>
        <dbReference type="Proteomes" id="UP000067625"/>
    </source>
</evidence>
<proteinExistence type="inferred from homology"/>
<dbReference type="STRING" id="1441095.AM592_06375"/>
<dbReference type="Pfam" id="PF07934">
    <property type="entry name" value="OGG_N"/>
    <property type="match status" value="1"/>
</dbReference>
<dbReference type="GO" id="GO:0032131">
    <property type="term" value="F:alkylated DNA binding"/>
    <property type="evidence" value="ECO:0007669"/>
    <property type="project" value="TreeGrafter"/>
</dbReference>
<dbReference type="RefSeq" id="WP_053603013.1">
    <property type="nucleotide sequence ID" value="NZ_CP012600.1"/>
</dbReference>
<dbReference type="PANTHER" id="PTHR43003">
    <property type="entry name" value="DNA-3-METHYLADENINE GLYCOSYLASE"/>
    <property type="match status" value="1"/>
</dbReference>
<dbReference type="Gene3D" id="1.10.1670.10">
    <property type="entry name" value="Helix-hairpin-Helix base-excision DNA repair enzymes (C-terminal)"/>
    <property type="match status" value="1"/>
</dbReference>
<dbReference type="Gene3D" id="3.30.310.20">
    <property type="entry name" value="DNA-3-methyladenine glycosylase AlkA, N-terminal domain"/>
    <property type="match status" value="1"/>
</dbReference>
<gene>
    <name evidence="8" type="ORF">AM592_06375</name>
</gene>
<organism evidence="8 9">
    <name type="scientific">Bacillus gobiensis</name>
    <dbReference type="NCBI Taxonomy" id="1441095"/>
    <lineage>
        <taxon>Bacteria</taxon>
        <taxon>Bacillati</taxon>
        <taxon>Bacillota</taxon>
        <taxon>Bacilli</taxon>
        <taxon>Bacillales</taxon>
        <taxon>Bacillaceae</taxon>
        <taxon>Bacillus</taxon>
    </lineage>
</organism>
<dbReference type="GO" id="GO:0006289">
    <property type="term" value="P:nucleotide-excision repair"/>
    <property type="evidence" value="ECO:0007669"/>
    <property type="project" value="InterPro"/>
</dbReference>
<evidence type="ECO:0000256" key="3">
    <source>
        <dbReference type="ARBA" id="ARBA00012000"/>
    </source>
</evidence>
<evidence type="ECO:0000256" key="5">
    <source>
        <dbReference type="ARBA" id="ARBA00022801"/>
    </source>
</evidence>
<evidence type="ECO:0000259" key="7">
    <source>
        <dbReference type="SMART" id="SM00478"/>
    </source>
</evidence>
<accession>A0A0M4FQ43</accession>
<dbReference type="Proteomes" id="UP000067625">
    <property type="component" value="Chromosome"/>
</dbReference>
<evidence type="ECO:0000256" key="2">
    <source>
        <dbReference type="ARBA" id="ARBA00010817"/>
    </source>
</evidence>
<dbReference type="SMART" id="SM00478">
    <property type="entry name" value="ENDO3c"/>
    <property type="match status" value="1"/>
</dbReference>
<keyword evidence="4" id="KW-0227">DNA damage</keyword>
<keyword evidence="5" id="KW-0378">Hydrolase</keyword>
<dbReference type="Pfam" id="PF00730">
    <property type="entry name" value="HhH-GPD"/>
    <property type="match status" value="1"/>
</dbReference>
<reference evidence="8 9" key="2">
    <citation type="journal article" date="2016" name="Int. J. Syst. Evol. Microbiol.">
        <title>Bacillus gobiensis sp. nov., isolated from a soil sample.</title>
        <authorList>
            <person name="Liu B."/>
            <person name="Liu G.H."/>
            <person name="Cetin S."/>
            <person name="Schumann P."/>
            <person name="Pan Z.Z."/>
            <person name="Chen Q.Q."/>
        </authorList>
    </citation>
    <scope>NUCLEOTIDE SEQUENCE [LARGE SCALE GENOMIC DNA]</scope>
    <source>
        <strain evidence="8 9">FJAT-4402</strain>
    </source>
</reference>
<dbReference type="SUPFAM" id="SSF48150">
    <property type="entry name" value="DNA-glycosylase"/>
    <property type="match status" value="1"/>
</dbReference>
<dbReference type="OrthoDB" id="9785929at2"/>
<dbReference type="GO" id="GO:0008725">
    <property type="term" value="F:DNA-3-methyladenine glycosylase activity"/>
    <property type="evidence" value="ECO:0007669"/>
    <property type="project" value="TreeGrafter"/>
</dbReference>
<reference evidence="9" key="1">
    <citation type="submission" date="2015-08" db="EMBL/GenBank/DDBJ databases">
        <title>Genome sequencing project for genomic taxonomy and phylogenomics of Bacillus-like bacteria.</title>
        <authorList>
            <person name="Liu B."/>
            <person name="Wang J."/>
            <person name="Zhu Y."/>
            <person name="Liu G."/>
            <person name="Chen Q."/>
            <person name="Chen Z."/>
            <person name="Lan J."/>
            <person name="Che J."/>
            <person name="Ge C."/>
            <person name="Shi H."/>
            <person name="Pan Z."/>
            <person name="Liu X."/>
        </authorList>
    </citation>
    <scope>NUCLEOTIDE SEQUENCE [LARGE SCALE GENOMIC DNA]</scope>
    <source>
        <strain evidence="9">FJAT-4402</strain>
    </source>
</reference>
<dbReference type="GO" id="GO:0006285">
    <property type="term" value="P:base-excision repair, AP site formation"/>
    <property type="evidence" value="ECO:0007669"/>
    <property type="project" value="TreeGrafter"/>
</dbReference>
<dbReference type="InterPro" id="IPR011257">
    <property type="entry name" value="DNA_glycosylase"/>
</dbReference>
<dbReference type="PANTHER" id="PTHR43003:SF12">
    <property type="entry name" value="DNA-3-METHYLADENINE GLYCOSYLASE"/>
    <property type="match status" value="1"/>
</dbReference>
<dbReference type="InterPro" id="IPR012904">
    <property type="entry name" value="OGG_N"/>
</dbReference>
<dbReference type="AlphaFoldDB" id="A0A0M4FQ43"/>
<dbReference type="GO" id="GO:0008534">
    <property type="term" value="F:oxidized purine nucleobase lesion DNA N-glycosylase activity"/>
    <property type="evidence" value="ECO:0007669"/>
    <property type="project" value="InterPro"/>
</dbReference>
<dbReference type="GO" id="GO:0006307">
    <property type="term" value="P:DNA alkylation repair"/>
    <property type="evidence" value="ECO:0007669"/>
    <property type="project" value="TreeGrafter"/>
</dbReference>
<dbReference type="CDD" id="cd00056">
    <property type="entry name" value="ENDO3c"/>
    <property type="match status" value="1"/>
</dbReference>
<evidence type="ECO:0000256" key="4">
    <source>
        <dbReference type="ARBA" id="ARBA00022763"/>
    </source>
</evidence>
<evidence type="ECO:0000256" key="1">
    <source>
        <dbReference type="ARBA" id="ARBA00000086"/>
    </source>
</evidence>
<keyword evidence="6" id="KW-0234">DNA repair</keyword>
<dbReference type="FunFam" id="1.10.340.30:FF:000004">
    <property type="entry name" value="DNA-3-methyladenine glycosylase II"/>
    <property type="match status" value="1"/>
</dbReference>
<dbReference type="FunFam" id="3.30.310.20:FF:000003">
    <property type="entry name" value="DNA-3-methyladenine glycosylase"/>
    <property type="match status" value="1"/>
</dbReference>
<sequence length="306" mass="35923">MEHSREVFKNVMMIHTPKEFSFAENLNYLQRSPNECLFTIVDEKIYRAIRVGSETTLVKISAEEESTLAIHFLNNTSPENKDVRSKVIQYIREWFDLDTDLLPFYKLAETDPFLKRPVSQFYGLRNMGIPELFEALAWGILGQQINLGYAYTLKRRLVEKYGTYIEWNGSKYWNFPTPEDIAILNVEDLFELKMTVKKCEYLIGVAQLLVNDVISKEKLLALKNINEAEKTLVKIRGIGPWTANYVLMRCLRFQAAFPIDDVGLHNSIKLLLEMEQKPTKEEIRKYAAAWKNWESYATFYLWRLLY</sequence>
<dbReference type="GO" id="GO:0005737">
    <property type="term" value="C:cytoplasm"/>
    <property type="evidence" value="ECO:0007669"/>
    <property type="project" value="TreeGrafter"/>
</dbReference>